<feature type="compositionally biased region" description="Basic and acidic residues" evidence="1">
    <location>
        <begin position="1468"/>
        <end position="1482"/>
    </location>
</feature>
<dbReference type="EMBL" id="JAGRRH010000024">
    <property type="protein sequence ID" value="KAG7343134.1"/>
    <property type="molecule type" value="Genomic_DNA"/>
</dbReference>
<reference evidence="2" key="1">
    <citation type="journal article" date="2021" name="Sci. Rep.">
        <title>Diploid genomic architecture of Nitzschia inconspicua, an elite biomass production diatom.</title>
        <authorList>
            <person name="Oliver A."/>
            <person name="Podell S."/>
            <person name="Pinowska A."/>
            <person name="Traller J.C."/>
            <person name="Smith S.R."/>
            <person name="McClure R."/>
            <person name="Beliaev A."/>
            <person name="Bohutskyi P."/>
            <person name="Hill E.A."/>
            <person name="Rabines A."/>
            <person name="Zheng H."/>
            <person name="Allen L.Z."/>
            <person name="Kuo A."/>
            <person name="Grigoriev I.V."/>
            <person name="Allen A.E."/>
            <person name="Hazlebeck D."/>
            <person name="Allen E.E."/>
        </authorList>
    </citation>
    <scope>NUCLEOTIDE SEQUENCE</scope>
    <source>
        <strain evidence="2">Hildebrandi</strain>
    </source>
</reference>
<feature type="region of interest" description="Disordered" evidence="1">
    <location>
        <begin position="1224"/>
        <end position="1246"/>
    </location>
</feature>
<gene>
    <name evidence="2" type="ORF">IV203_021079</name>
</gene>
<name>A0A9K3KGZ5_9STRA</name>
<feature type="compositionally biased region" description="Polar residues" evidence="1">
    <location>
        <begin position="1230"/>
        <end position="1246"/>
    </location>
</feature>
<dbReference type="Proteomes" id="UP000693970">
    <property type="component" value="Unassembled WGS sequence"/>
</dbReference>
<evidence type="ECO:0000313" key="3">
    <source>
        <dbReference type="Proteomes" id="UP000693970"/>
    </source>
</evidence>
<proteinExistence type="predicted"/>
<accession>A0A9K3KGZ5</accession>
<organism evidence="2 3">
    <name type="scientific">Nitzschia inconspicua</name>
    <dbReference type="NCBI Taxonomy" id="303405"/>
    <lineage>
        <taxon>Eukaryota</taxon>
        <taxon>Sar</taxon>
        <taxon>Stramenopiles</taxon>
        <taxon>Ochrophyta</taxon>
        <taxon>Bacillariophyta</taxon>
        <taxon>Bacillariophyceae</taxon>
        <taxon>Bacillariophycidae</taxon>
        <taxon>Bacillariales</taxon>
        <taxon>Bacillariaceae</taxon>
        <taxon>Nitzschia</taxon>
    </lineage>
</organism>
<evidence type="ECO:0000313" key="2">
    <source>
        <dbReference type="EMBL" id="KAG7343134.1"/>
    </source>
</evidence>
<feature type="compositionally biased region" description="Acidic residues" evidence="1">
    <location>
        <begin position="1483"/>
        <end position="1499"/>
    </location>
</feature>
<comment type="caution">
    <text evidence="2">The sequence shown here is derived from an EMBL/GenBank/DDBJ whole genome shotgun (WGS) entry which is preliminary data.</text>
</comment>
<keyword evidence="3" id="KW-1185">Reference proteome</keyword>
<evidence type="ECO:0000256" key="1">
    <source>
        <dbReference type="SAM" id="MobiDB-lite"/>
    </source>
</evidence>
<feature type="region of interest" description="Disordered" evidence="1">
    <location>
        <begin position="1431"/>
        <end position="1537"/>
    </location>
</feature>
<sequence>MASNDEDSVDRSVVFDNDDPRSALEMRLRQEINKAKDTSANASDVLASITNFLTSWEALEDDSRSRSELKLPCEFLRQTICQAQQHLGHGHDALQKPILSMLRAVHSYECRSLVLELVPLVLPIHAHEKSIGRVMRVGERNAKKELFTLLQDIVQDDASLLKQIMDEFVRMTVADLLLSKDVFQFSLEILPKTPENELHAVIQALFRFAETVSEAQDAVDAVRTELSLLEKTDVSDVFSVISVFDSLFRGSNSSVVVEQYLTRCEEIVEESCQKKKKTLSESLDQDGVLYQLSVFDMSFLLLAKEKDTYLERVAIVIHRSITKGSFIFWDLCPTKFVQLVGETDAPASAGLRDRLFDSYIDTCLTMYLSFCILKRAAEEFLVFNAVDFVTKAILAVPRVYQERMIRRLLNLFDSLVLQCQKEGSFGKWDLHTEEESRGGKGRLMACRGIISIAVGIANEDSSVMAPFLPQLSSFLEGDDIHCPQQDTSIVTKLCKVIAVLSLKNTQDELMEGSILLCRKLLFVHRDPTTSSHRQLRGLELINAIVKEKNITFRHVDPLGRLMTRLLETNSLSSSQNVGVEAIKITRYLHLQKGITFDGKEAIGRALSKERVIQYPEIGNGISHNEHAVIRYGNVPQFLLRRCKSKPQKFPAMICTFENCLASDVSQIRPSKWEKSVLWHYTLLEAFLVIGRPLKWIPQAWTEAGIQFPSVPSKGATKGDKRRRLAVWLQESFGRFCSEDRSNTENAGDIIEDAIHECTRASERNEILQFAYKFTLSLMLGLSVSAAVLNNVYDYFKEAFEGHSSEERSEPTTLVQHQLVKLYDLKHHIQSMQRLFVSLSKKKRKKGKTSHKRASHSGKSEAVEQIDKVFQHFFSSETYVDIKAVWIALSDTEHDAFVISSLDGKDVPDLSDGHLQSIFHMRLCMLSDLSCRLKAGIRPEKMSSDASEFRQRMARFLRMASFLSLRAQNMNEAVANMPILTLVEDLSLGYFRLLHNVLVSMSNISFNTSTAEEDYVAFFFKLYFSLVRSEDPMNDAIHQDSDIKLSSIEHFKTLGISCIDICQRCTPRVANQLLETLSVFAIKASHIIPEVLDSMIDLHWEVMKVKFHSTHSMIINETLFAMDVFVHRFVTCRLPSESNVSADEKRLRETLFRLTSTESQSEEHWWLAHRMCRHWCLVALSQRRTELLVDHLARFLSELRDYLEDNDKPQEISVPVAIFTTETAKPDRTDGVNNSMPRTDRTFPSSESFPSLTSDTCAEYFETLLKLTVVSIEIFLVEDEIEDYRSHSSRSLHPFAILENYFEMCGTLVEMLKNDTFVLFPETIPTSVMKALKLLLDVSTEKIETCIDWQISNGRSKELMTGVPDLAAGAGVLKDLIDTFCVEVIGSMERLCTEKKSNDNRTASLSRKVGKVLDGVRRACLEFDLGDVKTQYSDVSGSDAEPKAKRRKTEVPRPQFDASTIEEPQEQDGTEKKANDNFDYHGEDVDEEASASGNSDEDDSSASCDFGVSGDWGHGNHSEDISGDDDSSRQLGEITITH</sequence>
<dbReference type="OrthoDB" id="54867at2759"/>
<reference evidence="2" key="2">
    <citation type="submission" date="2021-04" db="EMBL/GenBank/DDBJ databases">
        <authorList>
            <person name="Podell S."/>
        </authorList>
    </citation>
    <scope>NUCLEOTIDE SEQUENCE</scope>
    <source>
        <strain evidence="2">Hildebrandi</strain>
    </source>
</reference>
<protein>
    <submittedName>
        <fullName evidence="2">Uncharacterized protein</fullName>
    </submittedName>
</protein>